<evidence type="ECO:0000259" key="1">
    <source>
        <dbReference type="SMART" id="SM01022"/>
    </source>
</evidence>
<reference evidence="2 3" key="1">
    <citation type="submission" date="2016-09" db="EMBL/GenBank/DDBJ databases">
        <authorList>
            <person name="Capua I."/>
            <person name="De Benedictis P."/>
            <person name="Joannis T."/>
            <person name="Lombin L.H."/>
            <person name="Cattoli G."/>
        </authorList>
    </citation>
    <scope>NUCLEOTIDE SEQUENCE [LARGE SCALE GENOMIC DNA]</scope>
    <source>
        <strain evidence="2 3">NIO-1002</strain>
    </source>
</reference>
<name>A0A1G6GWF2_9MICO</name>
<evidence type="ECO:0000313" key="3">
    <source>
        <dbReference type="Proteomes" id="UP000183203"/>
    </source>
</evidence>
<accession>A0A1G6GWF2</accession>
<organism evidence="2 3">
    <name type="scientific">Microbacterium enclense</name>
    <dbReference type="NCBI Taxonomy" id="993073"/>
    <lineage>
        <taxon>Bacteria</taxon>
        <taxon>Bacillati</taxon>
        <taxon>Actinomycetota</taxon>
        <taxon>Actinomycetes</taxon>
        <taxon>Micrococcales</taxon>
        <taxon>Microbacteriaceae</taxon>
        <taxon>Microbacterium</taxon>
    </lineage>
</organism>
<dbReference type="SMART" id="SM01022">
    <property type="entry name" value="ASCH"/>
    <property type="match status" value="1"/>
</dbReference>
<dbReference type="OrthoDB" id="5522492at2"/>
<gene>
    <name evidence="2" type="ORF">SAMN05216418_0769</name>
</gene>
<dbReference type="STRING" id="993073.AS029_02630"/>
<protein>
    <submittedName>
        <fullName evidence="2">Predicted transcriptional regulator, contains an HTH and PUA-like domains</fullName>
    </submittedName>
</protein>
<dbReference type="AlphaFoldDB" id="A0A1G6GWF2"/>
<dbReference type="InterPro" id="IPR015947">
    <property type="entry name" value="PUA-like_sf"/>
</dbReference>
<dbReference type="Gene3D" id="2.30.130.30">
    <property type="entry name" value="Hypothetical protein"/>
    <property type="match status" value="1"/>
</dbReference>
<proteinExistence type="predicted"/>
<dbReference type="RefSeq" id="WP_139167995.1">
    <property type="nucleotide sequence ID" value="NZ_FMYG01000001.1"/>
</dbReference>
<dbReference type="SUPFAM" id="SSF88697">
    <property type="entry name" value="PUA domain-like"/>
    <property type="match status" value="1"/>
</dbReference>
<dbReference type="InterPro" id="IPR007374">
    <property type="entry name" value="ASCH_domain"/>
</dbReference>
<sequence>MSRVLLLSVRPRFAQGLLEGTKTAEVRRRFPDVPAGTTVVIYSSSPEKAVLGTMRARQLVRSNARDIWRDYADVIGIEHWELTEYLSGASECSVLELDAPDRWREPVRLPELRRLLNVEPAQSFRYLNGRQLTRLRALSMNNPEVPSMTRSIPVPALS</sequence>
<evidence type="ECO:0000313" key="2">
    <source>
        <dbReference type="EMBL" id="SDB86357.1"/>
    </source>
</evidence>
<dbReference type="EMBL" id="FMYG01000001">
    <property type="protein sequence ID" value="SDB86357.1"/>
    <property type="molecule type" value="Genomic_DNA"/>
</dbReference>
<feature type="domain" description="ASCH" evidence="1">
    <location>
        <begin position="7"/>
        <end position="102"/>
    </location>
</feature>
<dbReference type="Proteomes" id="UP000183203">
    <property type="component" value="Unassembled WGS sequence"/>
</dbReference>